<keyword evidence="7" id="KW-1185">Reference proteome</keyword>
<dbReference type="KEGG" id="vra:106779930"/>
<dbReference type="PANTHER" id="PTHR31100:SF63">
    <property type="entry name" value="AT-HOOK MOTIF NUCLEAR-LOCALIZED PROTEIN"/>
    <property type="match status" value="1"/>
</dbReference>
<dbReference type="AlphaFoldDB" id="A0A1S3VZ81"/>
<evidence type="ECO:0000313" key="8">
    <source>
        <dbReference type="RefSeq" id="XP_014523636.1"/>
    </source>
</evidence>
<reference evidence="8" key="1">
    <citation type="submission" date="2025-08" db="UniProtKB">
        <authorList>
            <consortium name="RefSeq"/>
        </authorList>
    </citation>
    <scope>IDENTIFICATION</scope>
    <source>
        <tissue evidence="8">Leaf</tissue>
    </source>
</reference>
<feature type="compositionally biased region" description="Pro residues" evidence="5">
    <location>
        <begin position="69"/>
        <end position="78"/>
    </location>
</feature>
<dbReference type="Proteomes" id="UP000087766">
    <property type="component" value="Unplaced"/>
</dbReference>
<dbReference type="GO" id="GO:0003680">
    <property type="term" value="F:minor groove of adenine-thymine-rich DNA binding"/>
    <property type="evidence" value="ECO:0007669"/>
    <property type="project" value="InterPro"/>
</dbReference>
<keyword evidence="2" id="KW-0238">DNA-binding</keyword>
<dbReference type="STRING" id="3916.A0A1S3VZ81"/>
<feature type="compositionally biased region" description="Polar residues" evidence="5">
    <location>
        <begin position="1"/>
        <end position="14"/>
    </location>
</feature>
<dbReference type="InterPro" id="IPR014476">
    <property type="entry name" value="AHL15-29"/>
</dbReference>
<dbReference type="InterPro" id="IPR005175">
    <property type="entry name" value="PPC_dom"/>
</dbReference>
<dbReference type="PANTHER" id="PTHR31100">
    <property type="entry name" value="AT-HOOK MOTIF NUCLEAR-LOCALIZED PROTEIN 15"/>
    <property type="match status" value="1"/>
</dbReference>
<dbReference type="PROSITE" id="PS51742">
    <property type="entry name" value="PPC"/>
    <property type="match status" value="1"/>
</dbReference>
<dbReference type="RefSeq" id="XP_014523636.1">
    <property type="nucleotide sequence ID" value="XM_014668150.2"/>
</dbReference>
<feature type="domain" description="PPC" evidence="6">
    <location>
        <begin position="80"/>
        <end position="217"/>
    </location>
</feature>
<name>A0A1S3VZ81_VIGRR</name>
<evidence type="ECO:0000256" key="5">
    <source>
        <dbReference type="SAM" id="MobiDB-lite"/>
    </source>
</evidence>
<dbReference type="GO" id="GO:0005634">
    <property type="term" value="C:nucleus"/>
    <property type="evidence" value="ECO:0007669"/>
    <property type="project" value="TreeGrafter"/>
</dbReference>
<dbReference type="Gene3D" id="3.30.1330.80">
    <property type="entry name" value="Hypothetical protein, similar to alpha- acetolactate decarboxylase, domain 2"/>
    <property type="match status" value="1"/>
</dbReference>
<keyword evidence="3" id="KW-0804">Transcription</keyword>
<gene>
    <name evidence="8" type="primary">LOC106779930</name>
</gene>
<evidence type="ECO:0000256" key="4">
    <source>
        <dbReference type="ARBA" id="ARBA00023242"/>
    </source>
</evidence>
<evidence type="ECO:0000313" key="7">
    <source>
        <dbReference type="Proteomes" id="UP000087766"/>
    </source>
</evidence>
<evidence type="ECO:0000259" key="6">
    <source>
        <dbReference type="PROSITE" id="PS51742"/>
    </source>
</evidence>
<keyword evidence="1" id="KW-0805">Transcription regulation</keyword>
<feature type="compositionally biased region" description="Pro residues" evidence="5">
    <location>
        <begin position="28"/>
        <end position="42"/>
    </location>
</feature>
<accession>A0A1S3VZ81</accession>
<dbReference type="CDD" id="cd11378">
    <property type="entry name" value="DUF296"/>
    <property type="match status" value="1"/>
</dbReference>
<keyword evidence="4" id="KW-0539">Nucleus</keyword>
<evidence type="ECO:0000256" key="1">
    <source>
        <dbReference type="ARBA" id="ARBA00023015"/>
    </source>
</evidence>
<feature type="compositionally biased region" description="Polar residues" evidence="5">
    <location>
        <begin position="43"/>
        <end position="56"/>
    </location>
</feature>
<evidence type="ECO:0000256" key="2">
    <source>
        <dbReference type="ARBA" id="ARBA00023125"/>
    </source>
</evidence>
<dbReference type="OrthoDB" id="1373386at2759"/>
<dbReference type="FunFam" id="3.30.1330.80:FF:000009">
    <property type="entry name" value="AT-hook motif nuclear-localized protein 17"/>
    <property type="match status" value="1"/>
</dbReference>
<proteinExistence type="predicted"/>
<sequence length="243" mass="25723">MSNNPTPIANSDSVSSDDHHIGSSSQRTPPPPLPPPPPPPPTASTNQHVTNPSSSKPRGRPIGSKNKPKPIPLPVPLPTEPSVKVVVVTVDPNRDIMECILDIAHQDHVSLSIVSAIGMINSVTLRNSTHGAPSLVLHGPFKLLSLTGSYLYRNEYTLHLGATPPRPLSFGINFSASNGEIFTGIIAARVVAGEGVSLTVSTFKSPDILKYAAESKEGDDNNSDNDNNNPNDLTEGGDDQRSI</sequence>
<organism evidence="7 8">
    <name type="scientific">Vigna radiata var. radiata</name>
    <name type="common">Mung bean</name>
    <name type="synonym">Phaseolus aureus</name>
    <dbReference type="NCBI Taxonomy" id="3916"/>
    <lineage>
        <taxon>Eukaryota</taxon>
        <taxon>Viridiplantae</taxon>
        <taxon>Streptophyta</taxon>
        <taxon>Embryophyta</taxon>
        <taxon>Tracheophyta</taxon>
        <taxon>Spermatophyta</taxon>
        <taxon>Magnoliopsida</taxon>
        <taxon>eudicotyledons</taxon>
        <taxon>Gunneridae</taxon>
        <taxon>Pentapetalae</taxon>
        <taxon>rosids</taxon>
        <taxon>fabids</taxon>
        <taxon>Fabales</taxon>
        <taxon>Fabaceae</taxon>
        <taxon>Papilionoideae</taxon>
        <taxon>50 kb inversion clade</taxon>
        <taxon>NPAAA clade</taxon>
        <taxon>indigoferoid/millettioid clade</taxon>
        <taxon>Phaseoleae</taxon>
        <taxon>Vigna</taxon>
    </lineage>
</organism>
<dbReference type="GeneID" id="106779930"/>
<protein>
    <submittedName>
        <fullName evidence="8">AT-hook motif nuclear-localized protein 28-like</fullName>
    </submittedName>
</protein>
<feature type="region of interest" description="Disordered" evidence="5">
    <location>
        <begin position="214"/>
        <end position="243"/>
    </location>
</feature>
<evidence type="ECO:0000256" key="3">
    <source>
        <dbReference type="ARBA" id="ARBA00023163"/>
    </source>
</evidence>
<dbReference type="SUPFAM" id="SSF117856">
    <property type="entry name" value="AF0104/ALDC/Ptd012-like"/>
    <property type="match status" value="1"/>
</dbReference>
<feature type="region of interest" description="Disordered" evidence="5">
    <location>
        <begin position="1"/>
        <end position="78"/>
    </location>
</feature>
<dbReference type="GO" id="GO:0003700">
    <property type="term" value="F:DNA-binding transcription factor activity"/>
    <property type="evidence" value="ECO:0007669"/>
    <property type="project" value="TreeGrafter"/>
</dbReference>
<dbReference type="Pfam" id="PF03479">
    <property type="entry name" value="PCC"/>
    <property type="match status" value="1"/>
</dbReference>